<keyword evidence="4" id="KW-1185">Reference proteome</keyword>
<dbReference type="Pfam" id="PF20151">
    <property type="entry name" value="DUF6533"/>
    <property type="match status" value="1"/>
</dbReference>
<organism evidence="3 4">
    <name type="scientific">Collybia nuda</name>
    <dbReference type="NCBI Taxonomy" id="64659"/>
    <lineage>
        <taxon>Eukaryota</taxon>
        <taxon>Fungi</taxon>
        <taxon>Dikarya</taxon>
        <taxon>Basidiomycota</taxon>
        <taxon>Agaricomycotina</taxon>
        <taxon>Agaricomycetes</taxon>
        <taxon>Agaricomycetidae</taxon>
        <taxon>Agaricales</taxon>
        <taxon>Tricholomatineae</taxon>
        <taxon>Clitocybaceae</taxon>
        <taxon>Collybia</taxon>
    </lineage>
</organism>
<feature type="transmembrane region" description="Helical" evidence="1">
    <location>
        <begin position="89"/>
        <end position="110"/>
    </location>
</feature>
<evidence type="ECO:0000313" key="4">
    <source>
        <dbReference type="Proteomes" id="UP000807353"/>
    </source>
</evidence>
<dbReference type="InterPro" id="IPR045340">
    <property type="entry name" value="DUF6533"/>
</dbReference>
<dbReference type="Proteomes" id="UP000807353">
    <property type="component" value="Unassembled WGS sequence"/>
</dbReference>
<gene>
    <name evidence="3" type="ORF">BDZ94DRAFT_385763</name>
</gene>
<feature type="transmembrane region" description="Helical" evidence="1">
    <location>
        <begin position="50"/>
        <end position="69"/>
    </location>
</feature>
<evidence type="ECO:0000256" key="1">
    <source>
        <dbReference type="SAM" id="Phobius"/>
    </source>
</evidence>
<evidence type="ECO:0000313" key="3">
    <source>
        <dbReference type="EMBL" id="KAF9465268.1"/>
    </source>
</evidence>
<feature type="transmembrane region" description="Helical" evidence="1">
    <location>
        <begin position="117"/>
        <end position="141"/>
    </location>
</feature>
<proteinExistence type="predicted"/>
<feature type="transmembrane region" description="Helical" evidence="1">
    <location>
        <begin position="161"/>
        <end position="182"/>
    </location>
</feature>
<keyword evidence="1" id="KW-0472">Membrane</keyword>
<keyword evidence="1" id="KW-1133">Transmembrane helix</keyword>
<comment type="caution">
    <text evidence="3">The sequence shown here is derived from an EMBL/GenBank/DDBJ whole genome shotgun (WGS) entry which is preliminary data.</text>
</comment>
<name>A0A9P5YAH4_9AGAR</name>
<dbReference type="AlphaFoldDB" id="A0A9P5YAH4"/>
<dbReference type="EMBL" id="MU150248">
    <property type="protein sequence ID" value="KAF9465268.1"/>
    <property type="molecule type" value="Genomic_DNA"/>
</dbReference>
<evidence type="ECO:0000259" key="2">
    <source>
        <dbReference type="Pfam" id="PF20151"/>
    </source>
</evidence>
<keyword evidence="1" id="KW-0812">Transmembrane</keyword>
<reference evidence="3" key="1">
    <citation type="submission" date="2020-11" db="EMBL/GenBank/DDBJ databases">
        <authorList>
            <consortium name="DOE Joint Genome Institute"/>
            <person name="Ahrendt S."/>
            <person name="Riley R."/>
            <person name="Andreopoulos W."/>
            <person name="Labutti K."/>
            <person name="Pangilinan J."/>
            <person name="Ruiz-Duenas F.J."/>
            <person name="Barrasa J.M."/>
            <person name="Sanchez-Garcia M."/>
            <person name="Camarero S."/>
            <person name="Miyauchi S."/>
            <person name="Serrano A."/>
            <person name="Linde D."/>
            <person name="Babiker R."/>
            <person name="Drula E."/>
            <person name="Ayuso-Fernandez I."/>
            <person name="Pacheco R."/>
            <person name="Padilla G."/>
            <person name="Ferreira P."/>
            <person name="Barriuso J."/>
            <person name="Kellner H."/>
            <person name="Castanera R."/>
            <person name="Alfaro M."/>
            <person name="Ramirez L."/>
            <person name="Pisabarro A.G."/>
            <person name="Kuo A."/>
            <person name="Tritt A."/>
            <person name="Lipzen A."/>
            <person name="He G."/>
            <person name="Yan M."/>
            <person name="Ng V."/>
            <person name="Cullen D."/>
            <person name="Martin F."/>
            <person name="Rosso M.-N."/>
            <person name="Henrissat B."/>
            <person name="Hibbett D."/>
            <person name="Martinez A.T."/>
            <person name="Grigoriev I.V."/>
        </authorList>
    </citation>
    <scope>NUCLEOTIDE SEQUENCE</scope>
    <source>
        <strain evidence="3">CBS 247.69</strain>
    </source>
</reference>
<sequence length="188" mass="21525">MGLDIEAFRENQIKLYFHVACACAWICDYISGFTDEKSLIWGTRWRLPKILYFLTRYLPFVSLGVHLHYSFTAHNERDVCARLQNIISGFTATSMFCADLTFTIRTWAVWQPYRKRAVLIPILFVGVWISRIAMLVVWLRTLTLKPDAGTKGCHLAPVSKVILPFNIVFAAYVGVLFGLMTLKAYSTC</sequence>
<protein>
    <recommendedName>
        <fullName evidence="2">DUF6533 domain-containing protein</fullName>
    </recommendedName>
</protein>
<accession>A0A9P5YAH4</accession>
<feature type="domain" description="DUF6533" evidence="2">
    <location>
        <begin position="16"/>
        <end position="61"/>
    </location>
</feature>
<dbReference type="OrthoDB" id="2958007at2759"/>